<feature type="non-terminal residue" evidence="4">
    <location>
        <position position="1110"/>
    </location>
</feature>
<dbReference type="Pfam" id="PF05786">
    <property type="entry name" value="Cnd2"/>
    <property type="match status" value="1"/>
</dbReference>
<feature type="transmembrane region" description="Helical" evidence="2">
    <location>
        <begin position="1084"/>
        <end position="1105"/>
    </location>
</feature>
<dbReference type="InterPro" id="IPR022816">
    <property type="entry name" value="Condensin_barren_su2"/>
</dbReference>
<keyword evidence="2" id="KW-1133">Transmembrane helix</keyword>
<dbReference type="Proteomes" id="UP000283543">
    <property type="component" value="Unassembled WGS sequence"/>
</dbReference>
<feature type="transmembrane region" description="Helical" evidence="2">
    <location>
        <begin position="1015"/>
        <end position="1036"/>
    </location>
</feature>
<feature type="compositionally biased region" description="Polar residues" evidence="1">
    <location>
        <begin position="204"/>
        <end position="213"/>
    </location>
</feature>
<feature type="transmembrane region" description="Helical" evidence="2">
    <location>
        <begin position="1057"/>
        <end position="1078"/>
    </location>
</feature>
<dbReference type="InterPro" id="IPR003440">
    <property type="entry name" value="Glyco_trans_48_dom"/>
</dbReference>
<evidence type="ECO:0000256" key="1">
    <source>
        <dbReference type="SAM" id="MobiDB-lite"/>
    </source>
</evidence>
<feature type="region of interest" description="Disordered" evidence="1">
    <location>
        <begin position="141"/>
        <end position="234"/>
    </location>
</feature>
<keyword evidence="2" id="KW-0472">Membrane</keyword>
<evidence type="ECO:0000259" key="3">
    <source>
        <dbReference type="Pfam" id="PF02364"/>
    </source>
</evidence>
<evidence type="ECO:0000313" key="5">
    <source>
        <dbReference type="Proteomes" id="UP000283543"/>
    </source>
</evidence>
<evidence type="ECO:0000256" key="2">
    <source>
        <dbReference type="SAM" id="Phobius"/>
    </source>
</evidence>
<feature type="compositionally biased region" description="Acidic residues" evidence="1">
    <location>
        <begin position="184"/>
        <end position="195"/>
    </location>
</feature>
<feature type="domain" description="Glycosyl transferase 48" evidence="3">
    <location>
        <begin position="881"/>
        <end position="1106"/>
    </location>
</feature>
<dbReference type="AlphaFoldDB" id="A0A3R6W944"/>
<dbReference type="GO" id="GO:0005886">
    <property type="term" value="C:plasma membrane"/>
    <property type="evidence" value="ECO:0007669"/>
    <property type="project" value="TreeGrafter"/>
</dbReference>
<dbReference type="Pfam" id="PF02364">
    <property type="entry name" value="Glucan_synthase"/>
    <property type="match status" value="2"/>
</dbReference>
<dbReference type="GO" id="GO:0000148">
    <property type="term" value="C:1,3-beta-D-glucan synthase complex"/>
    <property type="evidence" value="ECO:0007669"/>
    <property type="project" value="InterPro"/>
</dbReference>
<dbReference type="PANTHER" id="PTHR12741">
    <property type="entry name" value="LYST-INTERACTING PROTEIN LIP5 DOPAMINE RESPONSIVE PROTEIN DRG-1"/>
    <property type="match status" value="1"/>
</dbReference>
<name>A0A3R6W944_APHAT</name>
<organism evidence="4 5">
    <name type="scientific">Aphanomyces astaci</name>
    <name type="common">Crayfish plague agent</name>
    <dbReference type="NCBI Taxonomy" id="112090"/>
    <lineage>
        <taxon>Eukaryota</taxon>
        <taxon>Sar</taxon>
        <taxon>Stramenopiles</taxon>
        <taxon>Oomycota</taxon>
        <taxon>Saprolegniomycetes</taxon>
        <taxon>Saprolegniales</taxon>
        <taxon>Verrucalvaceae</taxon>
        <taxon>Aphanomyces</taxon>
    </lineage>
</organism>
<dbReference type="GO" id="GO:0007076">
    <property type="term" value="P:mitotic chromosome condensation"/>
    <property type="evidence" value="ECO:0007669"/>
    <property type="project" value="InterPro"/>
</dbReference>
<dbReference type="PANTHER" id="PTHR12741:SF48">
    <property type="entry name" value="1,3-BETA-GLUCAN SYNTHASE COMPONENT FKS1-RELATED"/>
    <property type="match status" value="1"/>
</dbReference>
<proteinExistence type="predicted"/>
<feature type="region of interest" description="Disordered" evidence="1">
    <location>
        <begin position="53"/>
        <end position="74"/>
    </location>
</feature>
<dbReference type="GO" id="GO:0003843">
    <property type="term" value="F:1,3-beta-D-glucan synthase activity"/>
    <property type="evidence" value="ECO:0007669"/>
    <property type="project" value="InterPro"/>
</dbReference>
<dbReference type="VEuPathDB" id="FungiDB:H257_10225"/>
<dbReference type="GO" id="GO:0006075">
    <property type="term" value="P:(1-&gt;3)-beta-D-glucan biosynthetic process"/>
    <property type="evidence" value="ECO:0007669"/>
    <property type="project" value="InterPro"/>
</dbReference>
<protein>
    <recommendedName>
        <fullName evidence="3">Glycosyl transferase 48 domain-containing protein</fullName>
    </recommendedName>
</protein>
<feature type="compositionally biased region" description="Polar residues" evidence="1">
    <location>
        <begin position="487"/>
        <end position="502"/>
    </location>
</feature>
<feature type="region of interest" description="Disordered" evidence="1">
    <location>
        <begin position="455"/>
        <end position="508"/>
    </location>
</feature>
<accession>A0A3R6W944</accession>
<dbReference type="EMBL" id="QUTB01004243">
    <property type="protein sequence ID" value="RHY63238.1"/>
    <property type="molecule type" value="Genomic_DNA"/>
</dbReference>
<reference evidence="4 5" key="1">
    <citation type="submission" date="2018-08" db="EMBL/GenBank/DDBJ databases">
        <title>Aphanomyces genome sequencing and annotation.</title>
        <authorList>
            <person name="Minardi D."/>
            <person name="Oidtmann B."/>
            <person name="Van Der Giezen M."/>
            <person name="Studholme D.J."/>
        </authorList>
    </citation>
    <scope>NUCLEOTIDE SEQUENCE [LARGE SCALE GENOMIC DNA]</scope>
    <source>
        <strain evidence="4 5">Si</strain>
    </source>
</reference>
<keyword evidence="2" id="KW-0812">Transmembrane</keyword>
<feature type="domain" description="Glycosyl transferase 48" evidence="3">
    <location>
        <begin position="628"/>
        <end position="879"/>
    </location>
</feature>
<feature type="region of interest" description="Disordered" evidence="1">
    <location>
        <begin position="301"/>
        <end position="331"/>
    </location>
</feature>
<evidence type="ECO:0000313" key="4">
    <source>
        <dbReference type="EMBL" id="RHY63238.1"/>
    </source>
</evidence>
<comment type="caution">
    <text evidence="4">The sequence shown here is derived from an EMBL/GenBank/DDBJ whole genome shotgun (WGS) entry which is preliminary data.</text>
</comment>
<gene>
    <name evidence="4" type="ORF">DYB34_008760</name>
</gene>
<feature type="compositionally biased region" description="Basic and acidic residues" evidence="1">
    <location>
        <begin position="214"/>
        <end position="229"/>
    </location>
</feature>
<sequence>MKSVDLEFQVDPLFQKMSQAFDEGGAKGMLLVNLSVHNGCKIVLDSSNVKAASNTPADGHAAAEDDGADDKPPRKMINISGLTKRLRASATVVESFDICPKLDHFYDQLKTMNNEYFDKKISVPRLDLAASSHNRRLTLLSQGLITPRKTPLKPPANAEEDANPLENASTLDIDQPDFGMGGNDGDDEMGQDDNDAAGFETYADDTTQQPSGRSQHDDNDKDAIEKTEPEEPVVVAKPLNFDDDNETSYLLESALMRSVNAEQMDEYSFFDAKTLKNWAGPQHWKVKLPGIRVKKSAVVGRAADKQGGDDDDGGGGPKKPKSSRTTTPGKLQWSLTPTQVTQALKKPRQAASLEISPSILKRNESKAAQLVHPVDMHMKVERFYQLFTRPRSNVMFASMMAAAPRKALHHSFSVKNQPNLHTNHDDDNGVVDFGGADYLHDDEDFQGAIVSQAKHVPTRKQPSDYTQYTQQHQQQPSPNPIKPMHKSASTTGLNTLSATNVPRRSRGSGVARIAAMQQIQPPPPLPHLKTSIPAVHIMQVRDKLRTFLNVVKTMLSGGLDDPTDVLVGETKAMNDRLTWMLTQERGFMWDDEYTGEQLTLFVFDLYAGTAVRHVRGLLTLQKTDAEPRSYDARRRLLFFVNSLFMDMPAAPMLEDMQSYSVMTPFYAEDIMYSKTDLESKQDGLDVHTLLYLQTLYPTDWQNFLERVQPKKNSNLWKDPNTVQELRLWASMRGQTLARTVQGLMYGEAAIRLLAELENVPRHGIEDLVKAKFTYVVACQVYGRQKRNNDAKAKDIEFLLHRFPNLRVSYIDEVRVNYQKELSYFSVLIKGTETPSEVVECYRIRLPGNPILGEGKPENQNSAVIFTRGEHLQTIDMNQDGISSLANYMALQETSFVTLGQRTLTRPLRVRMHYGHPDVFNKLFFMTRGGFSKASKGINLSEDIFAGYNNCLRGGTVAFPEYVKCGKGRDVGMQQIYKFEAKLAQGAAEQSLSRDVYRLAHRLDFFKLLSFYYNHVGFYLSMSFVIWTVHVLVYINVLRALLGVEGTGGREAVILSELQVMLGSVAFLTTAPMLATISVERGFKAALSEVFMVVVTGGALYFFFFIGTEWF</sequence>
<dbReference type="GO" id="GO:0000796">
    <property type="term" value="C:condensin complex"/>
    <property type="evidence" value="ECO:0007669"/>
    <property type="project" value="InterPro"/>
</dbReference>
<feature type="compositionally biased region" description="Low complexity" evidence="1">
    <location>
        <begin position="465"/>
        <end position="475"/>
    </location>
</feature>